<proteinExistence type="predicted"/>
<evidence type="ECO:0000313" key="3">
    <source>
        <dbReference type="Proteomes" id="UP001057580"/>
    </source>
</evidence>
<gene>
    <name evidence="2" type="ORF">N0B31_14060</name>
</gene>
<dbReference type="Proteomes" id="UP001057580">
    <property type="component" value="Chromosome"/>
</dbReference>
<accession>A0A9E7R099</accession>
<dbReference type="RefSeq" id="WP_260592256.1">
    <property type="nucleotide sequence ID" value="NZ_CP104003.1"/>
</dbReference>
<name>A0A9E7R099_9EURY</name>
<reference evidence="2" key="1">
    <citation type="submission" date="2022-09" db="EMBL/GenBank/DDBJ databases">
        <title>Diverse halophilic archaea isolated from saline environments.</title>
        <authorList>
            <person name="Cui H.-L."/>
        </authorList>
    </citation>
    <scope>NUCLEOTIDE SEQUENCE</scope>
    <source>
        <strain evidence="2">ZS-35-S2</strain>
    </source>
</reference>
<evidence type="ECO:0000259" key="1">
    <source>
        <dbReference type="Pfam" id="PF26485"/>
    </source>
</evidence>
<keyword evidence="3" id="KW-1185">Reference proteome</keyword>
<feature type="domain" description="DUF8156" evidence="1">
    <location>
        <begin position="1"/>
        <end position="79"/>
    </location>
</feature>
<dbReference type="KEGG" id="ssai:N0B31_14060"/>
<sequence>MGRTNPTYRDTLTAVESRWSAYRRALRRRDQPHFDAVFGHGRAHADAAGQLNHAEPLFPLLVSALVEQERRIAELEAALDPDAVQD</sequence>
<dbReference type="EMBL" id="CP104003">
    <property type="protein sequence ID" value="UWM53262.1"/>
    <property type="molecule type" value="Genomic_DNA"/>
</dbReference>
<dbReference type="Pfam" id="PF26485">
    <property type="entry name" value="DUF8156"/>
    <property type="match status" value="1"/>
</dbReference>
<evidence type="ECO:0000313" key="2">
    <source>
        <dbReference type="EMBL" id="UWM53262.1"/>
    </source>
</evidence>
<dbReference type="GeneID" id="74943568"/>
<organism evidence="2 3">
    <name type="scientific">Salinirubellus salinus</name>
    <dbReference type="NCBI Taxonomy" id="1364945"/>
    <lineage>
        <taxon>Archaea</taxon>
        <taxon>Methanobacteriati</taxon>
        <taxon>Methanobacteriota</taxon>
        <taxon>Stenosarchaea group</taxon>
        <taxon>Halobacteria</taxon>
        <taxon>Halobacteriales</taxon>
        <taxon>Natronomonadaceae</taxon>
        <taxon>Salinirubellus</taxon>
    </lineage>
</organism>
<dbReference type="AlphaFoldDB" id="A0A9E7R099"/>
<protein>
    <recommendedName>
        <fullName evidence="1">DUF8156 domain-containing protein</fullName>
    </recommendedName>
</protein>
<dbReference type="InterPro" id="IPR058469">
    <property type="entry name" value="DUF8156"/>
</dbReference>